<name>A0AAV3TZM3_9ALTE</name>
<reference evidence="4" key="1">
    <citation type="journal article" date="2019" name="Int. J. Syst. Evol. Microbiol.">
        <title>The Global Catalogue of Microorganisms (GCM) 10K type strain sequencing project: providing services to taxonomists for standard genome sequencing and annotation.</title>
        <authorList>
            <consortium name="The Broad Institute Genomics Platform"/>
            <consortium name="The Broad Institute Genome Sequencing Center for Infectious Disease"/>
            <person name="Wu L."/>
            <person name="Ma J."/>
        </authorList>
    </citation>
    <scope>NUCLEOTIDE SEQUENCE [LARGE SCALE GENOMIC DNA]</scope>
    <source>
        <strain evidence="4">JCM 19134</strain>
    </source>
</reference>
<comment type="caution">
    <text evidence="3">The sequence shown here is derived from an EMBL/GenBank/DDBJ whole genome shotgun (WGS) entry which is preliminary data.</text>
</comment>
<dbReference type="SUPFAM" id="SSF51161">
    <property type="entry name" value="Trimeric LpxA-like enzymes"/>
    <property type="match status" value="1"/>
</dbReference>
<keyword evidence="4" id="KW-1185">Reference proteome</keyword>
<dbReference type="InterPro" id="IPR050179">
    <property type="entry name" value="Trans_hexapeptide_repeat"/>
</dbReference>
<evidence type="ECO:0000313" key="3">
    <source>
        <dbReference type="EMBL" id="GAA4936476.1"/>
    </source>
</evidence>
<evidence type="ECO:0000256" key="2">
    <source>
        <dbReference type="PIRSR" id="PIRSR620019-2"/>
    </source>
</evidence>
<dbReference type="InterPro" id="IPR001451">
    <property type="entry name" value="Hexapep"/>
</dbReference>
<sequence>MTEQSQPVATSHCRPLVIYGNGAMAAVYDSYFRTRGVIAFTVESRFKHSDTFADRPLIAFEQLAETFVAEKTDVIVAVGYSAMNSIRARIADEVKAIGFQLGSYLAPGFSLHTGSSVGEHCVVLEHCSMHCHTRVGRNVFISSGVNIGHHCQIGSNVWINAGVALAGGVTIGDNCFLGVNASVAHGVTLAPGTYVGANTLVSKNTEDNQVVVTPAGEVYDLDSRVFLAALEAAHAN</sequence>
<feature type="binding site" evidence="2">
    <location>
        <position position="79"/>
    </location>
    <ligand>
        <name>substrate</name>
    </ligand>
</feature>
<dbReference type="CDD" id="cd03360">
    <property type="entry name" value="LbH_AT_putative"/>
    <property type="match status" value="1"/>
</dbReference>
<accession>A0AAV3TZM3</accession>
<dbReference type="InterPro" id="IPR011004">
    <property type="entry name" value="Trimer_LpxA-like_sf"/>
</dbReference>
<dbReference type="InterPro" id="IPR020019">
    <property type="entry name" value="AcTrfase_PglD-like"/>
</dbReference>
<evidence type="ECO:0000256" key="1">
    <source>
        <dbReference type="ARBA" id="ARBA00007274"/>
    </source>
</evidence>
<dbReference type="EMBL" id="BAABLX010000007">
    <property type="protein sequence ID" value="GAA4936476.1"/>
    <property type="molecule type" value="Genomic_DNA"/>
</dbReference>
<dbReference type="PANTHER" id="PTHR43300:SF7">
    <property type="entry name" value="UDP-N-ACETYLBACILLOSAMINE N-ACETYLTRANSFERASE"/>
    <property type="match status" value="1"/>
</dbReference>
<evidence type="ECO:0000313" key="4">
    <source>
        <dbReference type="Proteomes" id="UP001409585"/>
    </source>
</evidence>
<dbReference type="RefSeq" id="WP_345418794.1">
    <property type="nucleotide sequence ID" value="NZ_AP031496.1"/>
</dbReference>
<dbReference type="Pfam" id="PF00132">
    <property type="entry name" value="Hexapep"/>
    <property type="match status" value="1"/>
</dbReference>
<proteinExistence type="inferred from homology"/>
<gene>
    <name evidence="3" type="ORF">GCM10025791_12730</name>
</gene>
<comment type="similarity">
    <text evidence="1">Belongs to the transferase hexapeptide repeat family.</text>
</comment>
<protein>
    <recommendedName>
        <fullName evidence="5">Acetyltransferase</fullName>
    </recommendedName>
</protein>
<dbReference type="AlphaFoldDB" id="A0AAV3TZM3"/>
<dbReference type="PANTHER" id="PTHR43300">
    <property type="entry name" value="ACETYLTRANSFERASE"/>
    <property type="match status" value="1"/>
</dbReference>
<evidence type="ECO:0008006" key="5">
    <source>
        <dbReference type="Google" id="ProtNLM"/>
    </source>
</evidence>
<dbReference type="Proteomes" id="UP001409585">
    <property type="component" value="Unassembled WGS sequence"/>
</dbReference>
<dbReference type="Gene3D" id="2.160.10.10">
    <property type="entry name" value="Hexapeptide repeat proteins"/>
    <property type="match status" value="1"/>
</dbReference>
<organism evidence="3 4">
    <name type="scientific">Halioxenophilus aromaticivorans</name>
    <dbReference type="NCBI Taxonomy" id="1306992"/>
    <lineage>
        <taxon>Bacteria</taxon>
        <taxon>Pseudomonadati</taxon>
        <taxon>Pseudomonadota</taxon>
        <taxon>Gammaproteobacteria</taxon>
        <taxon>Alteromonadales</taxon>
        <taxon>Alteromonadaceae</taxon>
        <taxon>Halioxenophilus</taxon>
    </lineage>
</organism>